<feature type="transmembrane region" description="Helical" evidence="1">
    <location>
        <begin position="309"/>
        <end position="333"/>
    </location>
</feature>
<feature type="transmembrane region" description="Helical" evidence="1">
    <location>
        <begin position="52"/>
        <end position="70"/>
    </location>
</feature>
<dbReference type="InterPro" id="IPR001193">
    <property type="entry name" value="MBTPS2"/>
</dbReference>
<evidence type="ECO:0000259" key="2">
    <source>
        <dbReference type="PROSITE" id="PS51443"/>
    </source>
</evidence>
<sequence length="336" mass="37622">YCDFKIYALNNSLFYVGYRYARCYFGIWLVLFISTVYHLGLKTFCEGLQIEYIAIFLAILFPGALIALNYDQLQTLPPFAALRIYCAGVWHNAVVSLSSVLCSLRTGIVLTSSCLISSLYARGRPYMLVQVLGIPHTSPLSGYLSLHDVIVSVDGTNITNPDDWMKMMAKANSQIILGSPPLENSQSYKAIKEEKGYCVPNSWIEASKIIQEVNDNFSCPDDFVPFVQNSCINSSLSDGSNLREETEHKHCLIAKDVIKLKKCGNGWQIIGTDGNSCICSEVYFLDGESILETSICYITWLTRRQRHKVLSICLFGGTVLSIITFAKMLYSLIVLR</sequence>
<evidence type="ECO:0000313" key="4">
    <source>
        <dbReference type="Proteomes" id="UP000092600"/>
    </source>
</evidence>
<dbReference type="EMBL" id="LSRQ01004554">
    <property type="protein sequence ID" value="OAY69155.1"/>
    <property type="molecule type" value="Genomic_DNA"/>
</dbReference>
<accession>A0A199UX01</accession>
<dbReference type="InterPro" id="IPR007719">
    <property type="entry name" value="PCS_N"/>
</dbReference>
<dbReference type="GO" id="GO:0016756">
    <property type="term" value="F:glutathione gamma-glutamylcysteinyltransferase activity"/>
    <property type="evidence" value="ECO:0007669"/>
    <property type="project" value="InterPro"/>
</dbReference>
<dbReference type="GO" id="GO:0004222">
    <property type="term" value="F:metalloendopeptidase activity"/>
    <property type="evidence" value="ECO:0007669"/>
    <property type="project" value="InterPro"/>
</dbReference>
<dbReference type="GO" id="GO:0046938">
    <property type="term" value="P:phytochelatin biosynthetic process"/>
    <property type="evidence" value="ECO:0007669"/>
    <property type="project" value="InterPro"/>
</dbReference>
<feature type="transmembrane region" description="Helical" evidence="1">
    <location>
        <begin position="19"/>
        <end position="40"/>
    </location>
</feature>
<gene>
    <name evidence="3" type="ORF">ACMD2_10069</name>
</gene>
<dbReference type="GO" id="GO:0046872">
    <property type="term" value="F:metal ion binding"/>
    <property type="evidence" value="ECO:0007669"/>
    <property type="project" value="InterPro"/>
</dbReference>
<keyword evidence="3" id="KW-0378">Hydrolase</keyword>
<dbReference type="Proteomes" id="UP000092600">
    <property type="component" value="Unassembled WGS sequence"/>
</dbReference>
<dbReference type="GO" id="GO:0031293">
    <property type="term" value="P:membrane protein intracellular domain proteolysis"/>
    <property type="evidence" value="ECO:0007669"/>
    <property type="project" value="TreeGrafter"/>
</dbReference>
<evidence type="ECO:0000313" key="3">
    <source>
        <dbReference type="EMBL" id="OAY69155.1"/>
    </source>
</evidence>
<dbReference type="PANTHER" id="PTHR13325:SF3">
    <property type="entry name" value="MEMBRANE-BOUND TRANSCRIPTION FACTOR SITE-2 PROTEASE"/>
    <property type="match status" value="1"/>
</dbReference>
<dbReference type="GO" id="GO:0005737">
    <property type="term" value="C:cytoplasm"/>
    <property type="evidence" value="ECO:0007669"/>
    <property type="project" value="TreeGrafter"/>
</dbReference>
<keyword evidence="3" id="KW-0645">Protease</keyword>
<name>A0A199UX01_ANACO</name>
<dbReference type="GO" id="GO:0016020">
    <property type="term" value="C:membrane"/>
    <property type="evidence" value="ECO:0007669"/>
    <property type="project" value="InterPro"/>
</dbReference>
<dbReference type="AlphaFoldDB" id="A0A199UX01"/>
<dbReference type="PROSITE" id="PS51443">
    <property type="entry name" value="PCS"/>
    <property type="match status" value="1"/>
</dbReference>
<dbReference type="STRING" id="4615.A0A199UX01"/>
<dbReference type="InterPro" id="IPR036034">
    <property type="entry name" value="PDZ_sf"/>
</dbReference>
<dbReference type="GO" id="GO:0010038">
    <property type="term" value="P:response to metal ion"/>
    <property type="evidence" value="ECO:0007669"/>
    <property type="project" value="InterPro"/>
</dbReference>
<keyword evidence="1" id="KW-1133">Transmembrane helix</keyword>
<proteinExistence type="predicted"/>
<reference evidence="3 4" key="1">
    <citation type="journal article" date="2016" name="DNA Res.">
        <title>The draft genome of MD-2 pineapple using hybrid error correction of long reads.</title>
        <authorList>
            <person name="Redwan R.M."/>
            <person name="Saidin A."/>
            <person name="Kumar S.V."/>
        </authorList>
    </citation>
    <scope>NUCLEOTIDE SEQUENCE [LARGE SCALE GENOMIC DNA]</scope>
    <source>
        <strain evidence="4">cv. MD2</strain>
        <tissue evidence="3">Leaf</tissue>
    </source>
</reference>
<evidence type="ECO:0000256" key="1">
    <source>
        <dbReference type="SAM" id="Phobius"/>
    </source>
</evidence>
<comment type="caution">
    <text evidence="3">The sequence shown here is derived from an EMBL/GenBank/DDBJ whole genome shotgun (WGS) entry which is preliminary data.</text>
</comment>
<dbReference type="SUPFAM" id="SSF50156">
    <property type="entry name" value="PDZ domain-like"/>
    <property type="match status" value="1"/>
</dbReference>
<keyword evidence="1" id="KW-0472">Membrane</keyword>
<dbReference type="GO" id="GO:1905897">
    <property type="term" value="P:regulation of response to endoplasmic reticulum stress"/>
    <property type="evidence" value="ECO:0007669"/>
    <property type="project" value="TreeGrafter"/>
</dbReference>
<keyword evidence="1" id="KW-0812">Transmembrane</keyword>
<feature type="domain" description="Peptidase C83" evidence="2">
    <location>
        <begin position="1"/>
        <end position="196"/>
    </location>
</feature>
<feature type="non-terminal residue" evidence="3">
    <location>
        <position position="1"/>
    </location>
</feature>
<organism evidence="3 4">
    <name type="scientific">Ananas comosus</name>
    <name type="common">Pineapple</name>
    <name type="synonym">Ananas ananas</name>
    <dbReference type="NCBI Taxonomy" id="4615"/>
    <lineage>
        <taxon>Eukaryota</taxon>
        <taxon>Viridiplantae</taxon>
        <taxon>Streptophyta</taxon>
        <taxon>Embryophyta</taxon>
        <taxon>Tracheophyta</taxon>
        <taxon>Spermatophyta</taxon>
        <taxon>Magnoliopsida</taxon>
        <taxon>Liliopsida</taxon>
        <taxon>Poales</taxon>
        <taxon>Bromeliaceae</taxon>
        <taxon>Bromelioideae</taxon>
        <taxon>Ananas</taxon>
    </lineage>
</organism>
<dbReference type="PANTHER" id="PTHR13325">
    <property type="entry name" value="PROTEASE M50 MEMBRANE-BOUND TRANSCRIPTION FACTOR SITE 2 PROTEASE"/>
    <property type="match status" value="1"/>
</dbReference>
<protein>
    <submittedName>
        <fullName evidence="3">Membrane-bound transcription factor site-2 protease</fullName>
    </submittedName>
</protein>